<reference evidence="3" key="1">
    <citation type="submission" date="2025-08" db="UniProtKB">
        <authorList>
            <consortium name="RefSeq"/>
        </authorList>
    </citation>
    <scope>IDENTIFICATION</scope>
    <source>
        <tissue evidence="3">Whole sample</tissue>
    </source>
</reference>
<feature type="compositionally biased region" description="Basic and acidic residues" evidence="1">
    <location>
        <begin position="1"/>
        <end position="10"/>
    </location>
</feature>
<feature type="compositionally biased region" description="Low complexity" evidence="1">
    <location>
        <begin position="12"/>
        <end position="23"/>
    </location>
</feature>
<feature type="compositionally biased region" description="Polar residues" evidence="1">
    <location>
        <begin position="228"/>
        <end position="250"/>
    </location>
</feature>
<name>A0A8B8A7B6_CRAVI</name>
<dbReference type="GeneID" id="111099869"/>
<accession>A0A8B8A7B6</accession>
<feature type="region of interest" description="Disordered" evidence="1">
    <location>
        <begin position="1"/>
        <end position="23"/>
    </location>
</feature>
<sequence length="356" mass="41163">MSGTSHEKSTTDSPNPSDIDIPSSTHEWSPHLIDKLGIRIFKEDVLKIILKRWCLLRLSSKSLSKVDTLVSACDFKFDFDAIESIPERKGKFEKLRKKWYPDENQVLTLKLHENESIVNMDWLIVKLHELSFCLHSIITETPKRAVSEQKYCTLFEKCLQLFCFNTLSPPFITTEKTLILGRTISSQADIICSRLDTSSDRPIICVCETISEKEDVLSPPRKKMKSDVQVTSRTEQPSQQSNPSSRLNTEDPNLWTQHIANLLVHLDKSFRYDGILGIAMDKSWVRFTYLEVSETTMKKIKETPANSLGSLNIEESERPLFCYSEPYNYLCRDDRKIIFNALMLIKKMQSDYEKVY</sequence>
<keyword evidence="2" id="KW-1185">Reference proteome</keyword>
<dbReference type="Proteomes" id="UP000694844">
    <property type="component" value="Chromosome 6"/>
</dbReference>
<protein>
    <submittedName>
        <fullName evidence="3">Uncharacterized protein LOC111099869</fullName>
    </submittedName>
</protein>
<proteinExistence type="predicted"/>
<organism evidence="2 3">
    <name type="scientific">Crassostrea virginica</name>
    <name type="common">Eastern oyster</name>
    <dbReference type="NCBI Taxonomy" id="6565"/>
    <lineage>
        <taxon>Eukaryota</taxon>
        <taxon>Metazoa</taxon>
        <taxon>Spiralia</taxon>
        <taxon>Lophotrochozoa</taxon>
        <taxon>Mollusca</taxon>
        <taxon>Bivalvia</taxon>
        <taxon>Autobranchia</taxon>
        <taxon>Pteriomorphia</taxon>
        <taxon>Ostreida</taxon>
        <taxon>Ostreoidea</taxon>
        <taxon>Ostreidae</taxon>
        <taxon>Crassostrea</taxon>
    </lineage>
</organism>
<dbReference type="AlphaFoldDB" id="A0A8B8A7B6"/>
<gene>
    <name evidence="3" type="primary">LOC111099869</name>
</gene>
<evidence type="ECO:0000256" key="1">
    <source>
        <dbReference type="SAM" id="MobiDB-lite"/>
    </source>
</evidence>
<evidence type="ECO:0000313" key="2">
    <source>
        <dbReference type="Proteomes" id="UP000694844"/>
    </source>
</evidence>
<evidence type="ECO:0000313" key="3">
    <source>
        <dbReference type="RefSeq" id="XP_022287050.1"/>
    </source>
</evidence>
<dbReference type="OrthoDB" id="6082730at2759"/>
<dbReference type="KEGG" id="cvn:111099869"/>
<feature type="region of interest" description="Disordered" evidence="1">
    <location>
        <begin position="217"/>
        <end position="250"/>
    </location>
</feature>
<dbReference type="RefSeq" id="XP_022287050.1">
    <property type="nucleotide sequence ID" value="XM_022431342.1"/>
</dbReference>